<gene>
    <name evidence="8" type="ORF">FRD01_11570</name>
</gene>
<evidence type="ECO:0000313" key="8">
    <source>
        <dbReference type="EMBL" id="QED27862.1"/>
    </source>
</evidence>
<evidence type="ECO:0000259" key="7">
    <source>
        <dbReference type="Pfam" id="PF16841"/>
    </source>
</evidence>
<evidence type="ECO:0000259" key="2">
    <source>
        <dbReference type="Pfam" id="PF07624"/>
    </source>
</evidence>
<dbReference type="KEGG" id="bbae:FRD01_11570"/>
<evidence type="ECO:0000259" key="5">
    <source>
        <dbReference type="Pfam" id="PF07631"/>
    </source>
</evidence>
<evidence type="ECO:0000313" key="9">
    <source>
        <dbReference type="Proteomes" id="UP000321595"/>
    </source>
</evidence>
<feature type="domain" description="Carbohydrate binding module xylan-binding" evidence="7">
    <location>
        <begin position="175"/>
        <end position="256"/>
    </location>
</feature>
<dbReference type="PROSITE" id="PS51257">
    <property type="entry name" value="PROKAR_LIPOPROTEIN"/>
    <property type="match status" value="1"/>
</dbReference>
<dbReference type="Gene3D" id="2.60.60.40">
    <property type="match status" value="1"/>
</dbReference>
<reference evidence="8 9" key="1">
    <citation type="submission" date="2019-08" db="EMBL/GenBank/DDBJ databases">
        <authorList>
            <person name="Liang Q."/>
        </authorList>
    </citation>
    <scope>NUCLEOTIDE SEQUENCE [LARGE SCALE GENOMIC DNA]</scope>
    <source>
        <strain evidence="8 9">V1718</strain>
    </source>
</reference>
<dbReference type="InterPro" id="IPR013036">
    <property type="entry name" value="DUF1587"/>
</dbReference>
<keyword evidence="9" id="KW-1185">Reference proteome</keyword>
<dbReference type="Proteomes" id="UP000321595">
    <property type="component" value="Chromosome"/>
</dbReference>
<dbReference type="CDD" id="cd02795">
    <property type="entry name" value="CBM6-CBM35-CBM36_like"/>
    <property type="match status" value="1"/>
</dbReference>
<name>A0A5B8XPN8_9DELT</name>
<organism evidence="8 9">
    <name type="scientific">Microvenator marinus</name>
    <dbReference type="NCBI Taxonomy" id="2600177"/>
    <lineage>
        <taxon>Bacteria</taxon>
        <taxon>Deltaproteobacteria</taxon>
        <taxon>Bradymonadales</taxon>
        <taxon>Microvenatoraceae</taxon>
        <taxon>Microvenator</taxon>
    </lineage>
</organism>
<dbReference type="Pfam" id="PF07624">
    <property type="entry name" value="PSD2"/>
    <property type="match status" value="1"/>
</dbReference>
<dbReference type="EMBL" id="CP042467">
    <property type="protein sequence ID" value="QED27862.1"/>
    <property type="molecule type" value="Genomic_DNA"/>
</dbReference>
<dbReference type="InterPro" id="IPR031768">
    <property type="entry name" value="CBM60_xylan-bd"/>
</dbReference>
<evidence type="ECO:0000259" key="3">
    <source>
        <dbReference type="Pfam" id="PF07626"/>
    </source>
</evidence>
<dbReference type="Pfam" id="PF07627">
    <property type="entry name" value="PSCyt3"/>
    <property type="match status" value="1"/>
</dbReference>
<accession>A0A5B8XPN8</accession>
<dbReference type="Pfam" id="PF07626">
    <property type="entry name" value="PSD3"/>
    <property type="match status" value="1"/>
</dbReference>
<feature type="region of interest" description="Disordered" evidence="1">
    <location>
        <begin position="21"/>
        <end position="55"/>
    </location>
</feature>
<dbReference type="InterPro" id="IPR013042">
    <property type="entry name" value="DUF1592"/>
</dbReference>
<dbReference type="InterPro" id="IPR013043">
    <property type="entry name" value="DUF1595"/>
</dbReference>
<dbReference type="Pfam" id="PF07637">
    <property type="entry name" value="PSD5"/>
    <property type="match status" value="1"/>
</dbReference>
<feature type="domain" description="DUF1588" evidence="4">
    <location>
        <begin position="503"/>
        <end position="602"/>
    </location>
</feature>
<evidence type="ECO:0000259" key="4">
    <source>
        <dbReference type="Pfam" id="PF07627"/>
    </source>
</evidence>
<feature type="domain" description="DUF1595" evidence="6">
    <location>
        <begin position="283"/>
        <end position="344"/>
    </location>
</feature>
<dbReference type="InterPro" id="IPR013039">
    <property type="entry name" value="DUF1588"/>
</dbReference>
<dbReference type="Pfam" id="PF16841">
    <property type="entry name" value="CBM60"/>
    <property type="match status" value="1"/>
</dbReference>
<sequence length="692" mass="75816">MIKTSLGILLAVVVGSGCDVGELNMRTPEGEPGTAWPNDPNNPGTETPGAGEIDPGRVTIRRLNRAEYNNTIRDLFGDTTRPADNFPEDDYGYGFNNNSDVLSLSLIHLEQYMEASAEIVERALDTGAPASSTQRVEAEVAGGSVGAARDEYWNLWSNGTISQVVTVPAAGRYLVRARAYQTQGGPDPANMVLSIGSQTQSFDVTNTSTNPGVFEFETQVPEGGQVLSAEFTNDYYDEPSGADRNLYVDYIELEGPIDAIGTGGSAARDQIMTCVPGENPQACAAEIISGFGRKAWRRTLTQEEVDRLVQFQDVAAAEGEGFERGIRLALQAMLMSPNFLFRPEFDTAQESAEPHTLSDWELASRLSYFIWSSMPDDTLLDLAEAGQLQDDEVLRAQVLRMLEDPKADALIDTFLTQWLYIDAVLEAQPDAETFPEFDEELRQSMRQETRLFVKDLIASNAPLETLITADYTFVNARLAAHYGMDATGLTAELVKRPYGDDSRRGLISHAGLLTARSHPTMSSPVRRGEWILANLWCDEPLPPPPNVENIAQSPEDREGKTVRELFEMHSEDPVCASCHRIMDPIGFGLEHYDGIGAWRDTEQGKPIDASGVLPPDIAFNGPAELADILAGSHKLSECATEKTLTFALGRGMKTSDKPQIEAIATKPDLGFKDLITEVVLSDAFRMRRGGEF</sequence>
<protein>
    <submittedName>
        <fullName evidence="8">DUF1592 domain-containing protein</fullName>
    </submittedName>
</protein>
<dbReference type="Pfam" id="PF07631">
    <property type="entry name" value="PSD4"/>
    <property type="match status" value="1"/>
</dbReference>
<evidence type="ECO:0000256" key="1">
    <source>
        <dbReference type="SAM" id="MobiDB-lite"/>
    </source>
</evidence>
<evidence type="ECO:0000259" key="6">
    <source>
        <dbReference type="Pfam" id="PF07637"/>
    </source>
</evidence>
<dbReference type="InterPro" id="IPR011478">
    <property type="entry name" value="DUF1585"/>
</dbReference>
<dbReference type="RefSeq" id="WP_146959774.1">
    <property type="nucleotide sequence ID" value="NZ_CP042467.1"/>
</dbReference>
<feature type="domain" description="DUF1585" evidence="2">
    <location>
        <begin position="618"/>
        <end position="684"/>
    </location>
</feature>
<dbReference type="AlphaFoldDB" id="A0A5B8XPN8"/>
<feature type="domain" description="DUF1592" evidence="5">
    <location>
        <begin position="357"/>
        <end position="484"/>
    </location>
</feature>
<dbReference type="OrthoDB" id="127185at2"/>
<feature type="domain" description="DUF1587" evidence="3">
    <location>
        <begin position="61"/>
        <end position="124"/>
    </location>
</feature>
<proteinExistence type="predicted"/>